<dbReference type="InParanoid" id="A0A2P5FX83"/>
<evidence type="ECO:0000313" key="2">
    <source>
        <dbReference type="EMBL" id="POO02390.1"/>
    </source>
</evidence>
<dbReference type="EMBL" id="JXTC01000004">
    <property type="protein sequence ID" value="POO02390.1"/>
    <property type="molecule type" value="Genomic_DNA"/>
</dbReference>
<gene>
    <name evidence="2" type="ORF">TorRG33x02_013740</name>
</gene>
<feature type="region of interest" description="Disordered" evidence="1">
    <location>
        <begin position="108"/>
        <end position="132"/>
    </location>
</feature>
<protein>
    <submittedName>
        <fullName evidence="2">Uncharacterized protein</fullName>
    </submittedName>
</protein>
<reference evidence="3" key="1">
    <citation type="submission" date="2016-06" db="EMBL/GenBank/DDBJ databases">
        <title>Parallel loss of symbiosis genes in relatives of nitrogen-fixing non-legume Parasponia.</title>
        <authorList>
            <person name="Van Velzen R."/>
            <person name="Holmer R."/>
            <person name="Bu F."/>
            <person name="Rutten L."/>
            <person name="Van Zeijl A."/>
            <person name="Liu W."/>
            <person name="Santuari L."/>
            <person name="Cao Q."/>
            <person name="Sharma T."/>
            <person name="Shen D."/>
            <person name="Roswanjaya Y."/>
            <person name="Wardhani T."/>
            <person name="Kalhor M.S."/>
            <person name="Jansen J."/>
            <person name="Van den Hoogen J."/>
            <person name="Gungor B."/>
            <person name="Hartog M."/>
            <person name="Hontelez J."/>
            <person name="Verver J."/>
            <person name="Yang W.-C."/>
            <person name="Schijlen E."/>
            <person name="Repin R."/>
            <person name="Schilthuizen M."/>
            <person name="Schranz E."/>
            <person name="Heidstra R."/>
            <person name="Miyata K."/>
            <person name="Fedorova E."/>
            <person name="Kohlen W."/>
            <person name="Bisseling T."/>
            <person name="Smit S."/>
            <person name="Geurts R."/>
        </authorList>
    </citation>
    <scope>NUCLEOTIDE SEQUENCE [LARGE SCALE GENOMIC DNA]</scope>
    <source>
        <strain evidence="3">cv. RG33-2</strain>
    </source>
</reference>
<sequence length="164" mass="18153">MCVLWDLVGCPTNKGFNSSLQTRNIVNQFVKSRLGFHSIVSTSSLGGGLSRQTFRGQRFDENGESTMGVVIEGSLIYIDSSTGTSAIEDDIEFGCSLGPIRRDRKSKEINKKREEEEETKEEQEGTEAFLTGGVRGSRWSRQSLVLVLGEAGKMMRVQRAVKLV</sequence>
<name>A0A2P5FX83_TREOI</name>
<keyword evidence="3" id="KW-1185">Reference proteome</keyword>
<feature type="compositionally biased region" description="Acidic residues" evidence="1">
    <location>
        <begin position="115"/>
        <end position="125"/>
    </location>
</feature>
<dbReference type="OrthoDB" id="10309040at2759"/>
<accession>A0A2P5FX83</accession>
<dbReference type="Proteomes" id="UP000237000">
    <property type="component" value="Unassembled WGS sequence"/>
</dbReference>
<evidence type="ECO:0000313" key="3">
    <source>
        <dbReference type="Proteomes" id="UP000237000"/>
    </source>
</evidence>
<dbReference type="AlphaFoldDB" id="A0A2P5FX83"/>
<organism evidence="2 3">
    <name type="scientific">Trema orientale</name>
    <name type="common">Charcoal tree</name>
    <name type="synonym">Celtis orientalis</name>
    <dbReference type="NCBI Taxonomy" id="63057"/>
    <lineage>
        <taxon>Eukaryota</taxon>
        <taxon>Viridiplantae</taxon>
        <taxon>Streptophyta</taxon>
        <taxon>Embryophyta</taxon>
        <taxon>Tracheophyta</taxon>
        <taxon>Spermatophyta</taxon>
        <taxon>Magnoliopsida</taxon>
        <taxon>eudicotyledons</taxon>
        <taxon>Gunneridae</taxon>
        <taxon>Pentapetalae</taxon>
        <taxon>rosids</taxon>
        <taxon>fabids</taxon>
        <taxon>Rosales</taxon>
        <taxon>Cannabaceae</taxon>
        <taxon>Trema</taxon>
    </lineage>
</organism>
<comment type="caution">
    <text evidence="2">The sequence shown here is derived from an EMBL/GenBank/DDBJ whole genome shotgun (WGS) entry which is preliminary data.</text>
</comment>
<proteinExistence type="predicted"/>
<evidence type="ECO:0000256" key="1">
    <source>
        <dbReference type="SAM" id="MobiDB-lite"/>
    </source>
</evidence>